<comment type="similarity">
    <text evidence="1">Belongs to the UPF0236 family.</text>
</comment>
<sequence>MGRKPYQRIHFDLYIKVLKELDSGKRYRDIIDKYKDLKISPMTISNIFRSVDLAEINENFKHMALPNKIRADSKYVYLGLDDTFNKIFKKHKKIDKNMVRLAYLHTGIDWQKSSKKRHFLQNKRLLMVMSKNVNLKMKEYRQLLKEFINNNYDLTGKQLIVMGDGAEWIKKLAEYLKTDYVLDEFHLMAKVHHCFNFRRLGKDSKKELTVEETQKKAIYQDVYAFVRKGEVNSILDYLKPFLTKEMQDIYPFLKDKKDKVKDLIQYITTNTEEIKNYQQEYYIGCQTESQISHNVKALKSYGAKAYSEIVFRNMLCMRMAKVNKWNPIQLIINEHIEEVNDATEYYRQNMWFHPTNENSDYEPKQGSVPILNSKDKGITKLIRKILNSKTN</sequence>
<evidence type="ECO:0000313" key="3">
    <source>
        <dbReference type="Proteomes" id="UP000274545"/>
    </source>
</evidence>
<protein>
    <recommendedName>
        <fullName evidence="4">ISLre2 family transposase</fullName>
    </recommendedName>
</protein>
<dbReference type="NCBIfam" id="NF046004">
    <property type="entry name" value="ICE_Mbov_0401"/>
    <property type="match status" value="1"/>
</dbReference>
<organism evidence="2 3">
    <name type="scientific">Spiroplasma poulsonii</name>
    <dbReference type="NCBI Taxonomy" id="2138"/>
    <lineage>
        <taxon>Bacteria</taxon>
        <taxon>Bacillati</taxon>
        <taxon>Mycoplasmatota</taxon>
        <taxon>Mollicutes</taxon>
        <taxon>Entomoplasmatales</taxon>
        <taxon>Spiroplasmataceae</taxon>
        <taxon>Spiroplasma</taxon>
    </lineage>
</organism>
<gene>
    <name evidence="2" type="ORF">D6D54_02800</name>
</gene>
<dbReference type="EMBL" id="RAHC01000002">
    <property type="protein sequence ID" value="RUP77510.1"/>
    <property type="molecule type" value="Genomic_DNA"/>
</dbReference>
<dbReference type="Proteomes" id="UP000274545">
    <property type="component" value="Unassembled WGS sequence"/>
</dbReference>
<reference evidence="2 3" key="1">
    <citation type="journal article" date="2019" name="Genome Biol. Evol.">
        <title>Toxin and genome evolution in a Drosophila defensive symbiosis.</title>
        <authorList>
            <person name="Ballinger M.J."/>
            <person name="Gawryluk R.M."/>
            <person name="Perlman S.J."/>
        </authorList>
    </citation>
    <scope>NUCLEOTIDE SEQUENCE [LARGE SCALE GENOMIC DNA]</scope>
    <source>
        <strain evidence="3">sNeo</strain>
    </source>
</reference>
<evidence type="ECO:0008006" key="4">
    <source>
        <dbReference type="Google" id="ProtNLM"/>
    </source>
</evidence>
<evidence type="ECO:0000256" key="1">
    <source>
        <dbReference type="ARBA" id="ARBA00006539"/>
    </source>
</evidence>
<accession>A0A433ES28</accession>
<name>A0A433ES28_9MOLU</name>
<dbReference type="InterPro" id="IPR009620">
    <property type="entry name" value="UPF0236"/>
</dbReference>
<proteinExistence type="inferred from homology"/>
<comment type="caution">
    <text evidence="2">The sequence shown here is derived from an EMBL/GenBank/DDBJ whole genome shotgun (WGS) entry which is preliminary data.</text>
</comment>
<evidence type="ECO:0000313" key="2">
    <source>
        <dbReference type="EMBL" id="RUP77510.1"/>
    </source>
</evidence>
<dbReference type="AlphaFoldDB" id="A0A433ES28"/>
<dbReference type="Pfam" id="PF06782">
    <property type="entry name" value="UPF0236"/>
    <property type="match status" value="1"/>
</dbReference>